<evidence type="ECO:0000313" key="13">
    <source>
        <dbReference type="Proteomes" id="UP000316545"/>
    </source>
</evidence>
<feature type="transmembrane region" description="Helical" evidence="10">
    <location>
        <begin position="73"/>
        <end position="89"/>
    </location>
</feature>
<feature type="transmembrane region" description="Helical" evidence="10">
    <location>
        <begin position="214"/>
        <end position="239"/>
    </location>
</feature>
<feature type="transmembrane region" description="Helical" evidence="10">
    <location>
        <begin position="182"/>
        <end position="202"/>
    </location>
</feature>
<evidence type="ECO:0000256" key="1">
    <source>
        <dbReference type="ARBA" id="ARBA00004651"/>
    </source>
</evidence>
<dbReference type="Pfam" id="PF01618">
    <property type="entry name" value="MotA_ExbB"/>
    <property type="match status" value="1"/>
</dbReference>
<dbReference type="AlphaFoldDB" id="A0A560ETT4"/>
<proteinExistence type="inferred from homology"/>
<evidence type="ECO:0000256" key="10">
    <source>
        <dbReference type="SAM" id="Phobius"/>
    </source>
</evidence>
<comment type="caution">
    <text evidence="12">The sequence shown here is derived from an EMBL/GenBank/DDBJ whole genome shotgun (WGS) entry which is preliminary data.</text>
</comment>
<evidence type="ECO:0000256" key="3">
    <source>
        <dbReference type="ARBA" id="ARBA00022448"/>
    </source>
</evidence>
<dbReference type="InterPro" id="IPR000540">
    <property type="entry name" value="Flag_MotA_CS"/>
</dbReference>
<feature type="domain" description="MotA/TolQ/ExbB proton channel" evidence="11">
    <location>
        <begin position="138"/>
        <end position="257"/>
    </location>
</feature>
<dbReference type="PANTHER" id="PTHR30433">
    <property type="entry name" value="CHEMOTAXIS PROTEIN MOTA"/>
    <property type="match status" value="1"/>
</dbReference>
<gene>
    <name evidence="12" type="ORF">FBZ88_1442</name>
</gene>
<evidence type="ECO:0000256" key="9">
    <source>
        <dbReference type="SAM" id="MobiDB-lite"/>
    </source>
</evidence>
<evidence type="ECO:0000256" key="7">
    <source>
        <dbReference type="ARBA" id="ARBA00022989"/>
    </source>
</evidence>
<name>A0A560ETT4_9PROT</name>
<feature type="transmembrane region" description="Helical" evidence="10">
    <location>
        <begin position="40"/>
        <end position="61"/>
    </location>
</feature>
<dbReference type="GO" id="GO:0005886">
    <property type="term" value="C:plasma membrane"/>
    <property type="evidence" value="ECO:0007669"/>
    <property type="project" value="UniProtKB-SubCell"/>
</dbReference>
<dbReference type="InterPro" id="IPR047055">
    <property type="entry name" value="MotA-like"/>
</dbReference>
<keyword evidence="6" id="KW-0283">Flagellar rotation</keyword>
<keyword evidence="8 10" id="KW-0472">Membrane</keyword>
<keyword evidence="7 10" id="KW-1133">Transmembrane helix</keyword>
<evidence type="ECO:0000259" key="11">
    <source>
        <dbReference type="Pfam" id="PF01618"/>
    </source>
</evidence>
<comment type="similarity">
    <text evidence="2">Belongs to the MotA family.</text>
</comment>
<keyword evidence="5 10" id="KW-0812">Transmembrane</keyword>
<sequence length="295" mass="31861">MTVNERGARPVRNAPAARSGSGNRGPANRGPAKGGVTSRFIGTTLAGVLATVALLWFVVSAGGNWHFYYNPEGLLIVLGGVVCVALLAFRGDEIRAALGALVGIVRDRDSIRADVAELMEVARHLHEKRIQAADDRAQRVAHPFLRLGLQMVVDAQPLEDLLQVMNWRIQKQMELEAGQSRFFRTLATFSPAFGLLGTLAGMVGMLKHLGEGDIGLIGGSMAVAMLATLYGLVLANLVFKPIAIKLEQRTGRRVALMNVLLEGVVLTHLGRSPTIIQDSLDHYLRDAREEDWGGA</sequence>
<evidence type="ECO:0000313" key="12">
    <source>
        <dbReference type="EMBL" id="TWB12778.1"/>
    </source>
</evidence>
<feature type="region of interest" description="Disordered" evidence="9">
    <location>
        <begin position="1"/>
        <end position="33"/>
    </location>
</feature>
<evidence type="ECO:0000256" key="8">
    <source>
        <dbReference type="ARBA" id="ARBA00023136"/>
    </source>
</evidence>
<comment type="subcellular location">
    <subcellularLocation>
        <location evidence="1">Cell membrane</location>
        <topology evidence="1">Multi-pass membrane protein</topology>
    </subcellularLocation>
</comment>
<keyword evidence="4" id="KW-1003">Cell membrane</keyword>
<evidence type="ECO:0000256" key="5">
    <source>
        <dbReference type="ARBA" id="ARBA00022692"/>
    </source>
</evidence>
<evidence type="ECO:0000256" key="6">
    <source>
        <dbReference type="ARBA" id="ARBA00022779"/>
    </source>
</evidence>
<keyword evidence="3" id="KW-0813">Transport</keyword>
<evidence type="ECO:0000256" key="4">
    <source>
        <dbReference type="ARBA" id="ARBA00022475"/>
    </source>
</evidence>
<keyword evidence="13" id="KW-1185">Reference proteome</keyword>
<accession>A0A560ETT4</accession>
<dbReference type="Proteomes" id="UP000316545">
    <property type="component" value="Unassembled WGS sequence"/>
</dbReference>
<dbReference type="GO" id="GO:0006935">
    <property type="term" value="P:chemotaxis"/>
    <property type="evidence" value="ECO:0007669"/>
    <property type="project" value="InterPro"/>
</dbReference>
<organism evidence="12 13">
    <name type="scientific">Nitrospirillum amazonense</name>
    <dbReference type="NCBI Taxonomy" id="28077"/>
    <lineage>
        <taxon>Bacteria</taxon>
        <taxon>Pseudomonadati</taxon>
        <taxon>Pseudomonadota</taxon>
        <taxon>Alphaproteobacteria</taxon>
        <taxon>Rhodospirillales</taxon>
        <taxon>Azospirillaceae</taxon>
        <taxon>Nitrospirillum</taxon>
    </lineage>
</organism>
<dbReference type="EMBL" id="VITO01000044">
    <property type="protein sequence ID" value="TWB12778.1"/>
    <property type="molecule type" value="Genomic_DNA"/>
</dbReference>
<dbReference type="InterPro" id="IPR002898">
    <property type="entry name" value="MotA_ExbB_proton_chnl"/>
</dbReference>
<dbReference type="RefSeq" id="WP_246138916.1">
    <property type="nucleotide sequence ID" value="NZ_VITO01000044.1"/>
</dbReference>
<evidence type="ECO:0000256" key="2">
    <source>
        <dbReference type="ARBA" id="ARBA00008038"/>
    </source>
</evidence>
<protein>
    <submittedName>
        <fullName evidence="12">Chemotaxis protein MotA</fullName>
    </submittedName>
</protein>
<dbReference type="GO" id="GO:0071978">
    <property type="term" value="P:bacterial-type flagellum-dependent swarming motility"/>
    <property type="evidence" value="ECO:0007669"/>
    <property type="project" value="InterPro"/>
</dbReference>
<reference evidence="12 13" key="1">
    <citation type="submission" date="2019-06" db="EMBL/GenBank/DDBJ databases">
        <title>Genomic Encyclopedia of Type Strains, Phase IV (KMG-V): Genome sequencing to study the core and pangenomes of soil and plant-associated prokaryotes.</title>
        <authorList>
            <person name="Whitman W."/>
        </authorList>
    </citation>
    <scope>NUCLEOTIDE SEQUENCE [LARGE SCALE GENOMIC DNA]</scope>
    <source>
        <strain evidence="12 13">BR 11865</strain>
    </source>
</reference>
<dbReference type="PROSITE" id="PS01307">
    <property type="entry name" value="MOTA"/>
    <property type="match status" value="1"/>
</dbReference>